<evidence type="ECO:0000256" key="8">
    <source>
        <dbReference type="PROSITE-ProRule" id="PRU01360"/>
    </source>
</evidence>
<dbReference type="InterPro" id="IPR039426">
    <property type="entry name" value="TonB-dep_rcpt-like"/>
</dbReference>
<dbReference type="Pfam" id="PF00593">
    <property type="entry name" value="TonB_dep_Rec_b-barrel"/>
    <property type="match status" value="1"/>
</dbReference>
<keyword evidence="13" id="KW-0675">Receptor</keyword>
<name>A0A844Y9N0_9SPHN</name>
<dbReference type="GO" id="GO:0009279">
    <property type="term" value="C:cell outer membrane"/>
    <property type="evidence" value="ECO:0007669"/>
    <property type="project" value="UniProtKB-SubCell"/>
</dbReference>
<dbReference type="InterPro" id="IPR036942">
    <property type="entry name" value="Beta-barrel_TonB_sf"/>
</dbReference>
<keyword evidence="7 8" id="KW-0998">Cell outer membrane</keyword>
<feature type="domain" description="TonB-dependent receptor-like beta-barrel" evidence="11">
    <location>
        <begin position="473"/>
        <end position="889"/>
    </location>
</feature>
<dbReference type="Gene3D" id="2.40.170.20">
    <property type="entry name" value="TonB-dependent receptor, beta-barrel domain"/>
    <property type="match status" value="1"/>
</dbReference>
<keyword evidence="2 8" id="KW-0813">Transport</keyword>
<accession>A0A844Y9N0</accession>
<dbReference type="SUPFAM" id="SSF49464">
    <property type="entry name" value="Carboxypeptidase regulatory domain-like"/>
    <property type="match status" value="1"/>
</dbReference>
<comment type="similarity">
    <text evidence="8 9">Belongs to the TonB-dependent receptor family.</text>
</comment>
<dbReference type="InterPro" id="IPR010104">
    <property type="entry name" value="TonB_rcpt_bac"/>
</dbReference>
<gene>
    <name evidence="13" type="ORF">GRI47_09045</name>
</gene>
<evidence type="ECO:0000256" key="6">
    <source>
        <dbReference type="ARBA" id="ARBA00023136"/>
    </source>
</evidence>
<dbReference type="Gene3D" id="2.170.130.10">
    <property type="entry name" value="TonB-dependent receptor, plug domain"/>
    <property type="match status" value="1"/>
</dbReference>
<dbReference type="Proteomes" id="UP000430272">
    <property type="component" value="Unassembled WGS sequence"/>
</dbReference>
<dbReference type="RefSeq" id="WP_160660925.1">
    <property type="nucleotide sequence ID" value="NZ_BAABDV010000001.1"/>
</dbReference>
<feature type="chain" id="PRO_5032565699" evidence="10">
    <location>
        <begin position="28"/>
        <end position="922"/>
    </location>
</feature>
<dbReference type="CDD" id="cd01347">
    <property type="entry name" value="ligand_gated_channel"/>
    <property type="match status" value="1"/>
</dbReference>
<dbReference type="AlphaFoldDB" id="A0A844Y9N0"/>
<keyword evidence="10" id="KW-0732">Signal</keyword>
<dbReference type="PROSITE" id="PS52016">
    <property type="entry name" value="TONB_DEPENDENT_REC_3"/>
    <property type="match status" value="1"/>
</dbReference>
<dbReference type="SUPFAM" id="SSF56935">
    <property type="entry name" value="Porins"/>
    <property type="match status" value="1"/>
</dbReference>
<evidence type="ECO:0000256" key="2">
    <source>
        <dbReference type="ARBA" id="ARBA00022448"/>
    </source>
</evidence>
<evidence type="ECO:0000256" key="3">
    <source>
        <dbReference type="ARBA" id="ARBA00022452"/>
    </source>
</evidence>
<evidence type="ECO:0000256" key="9">
    <source>
        <dbReference type="RuleBase" id="RU003357"/>
    </source>
</evidence>
<dbReference type="NCBIfam" id="TIGR01782">
    <property type="entry name" value="TonB-Xanth-Caul"/>
    <property type="match status" value="1"/>
</dbReference>
<feature type="domain" description="TonB-dependent receptor plug" evidence="12">
    <location>
        <begin position="132"/>
        <end position="236"/>
    </location>
</feature>
<evidence type="ECO:0000313" key="14">
    <source>
        <dbReference type="Proteomes" id="UP000430272"/>
    </source>
</evidence>
<evidence type="ECO:0000256" key="7">
    <source>
        <dbReference type="ARBA" id="ARBA00023237"/>
    </source>
</evidence>
<evidence type="ECO:0000313" key="13">
    <source>
        <dbReference type="EMBL" id="MXO54149.1"/>
    </source>
</evidence>
<dbReference type="InterPro" id="IPR037066">
    <property type="entry name" value="Plug_dom_sf"/>
</dbReference>
<keyword evidence="5 9" id="KW-0798">TonB box</keyword>
<feature type="signal peptide" evidence="10">
    <location>
        <begin position="1"/>
        <end position="27"/>
    </location>
</feature>
<comment type="caution">
    <text evidence="13">The sequence shown here is derived from an EMBL/GenBank/DDBJ whole genome shotgun (WGS) entry which is preliminary data.</text>
</comment>
<dbReference type="Gene3D" id="2.60.40.1120">
    <property type="entry name" value="Carboxypeptidase-like, regulatory domain"/>
    <property type="match status" value="1"/>
</dbReference>
<dbReference type="PANTHER" id="PTHR40980">
    <property type="entry name" value="PLUG DOMAIN-CONTAINING PROTEIN"/>
    <property type="match status" value="1"/>
</dbReference>
<dbReference type="OrthoDB" id="5476657at2"/>
<evidence type="ECO:0000256" key="5">
    <source>
        <dbReference type="ARBA" id="ARBA00023077"/>
    </source>
</evidence>
<evidence type="ECO:0000259" key="11">
    <source>
        <dbReference type="Pfam" id="PF00593"/>
    </source>
</evidence>
<dbReference type="Pfam" id="PF13620">
    <property type="entry name" value="CarboxypepD_reg"/>
    <property type="match status" value="1"/>
</dbReference>
<protein>
    <submittedName>
        <fullName evidence="13">TonB-dependent receptor</fullName>
    </submittedName>
</protein>
<dbReference type="InterPro" id="IPR012910">
    <property type="entry name" value="Plug_dom"/>
</dbReference>
<dbReference type="EMBL" id="WTYD01000001">
    <property type="protein sequence ID" value="MXO54149.1"/>
    <property type="molecule type" value="Genomic_DNA"/>
</dbReference>
<keyword evidence="6 8" id="KW-0472">Membrane</keyword>
<sequence>MSHRPILRALLRSTILATTVLSTTAFAGDVEGTIRSMALERPIEGARIVVEGTGRSATTDEAGRYMVRGLTGGRYTIRVQQPGYDDTTIQVLVPDEGAVEADGVLSHAGEMPEAEIVVTGARASRLLAIERKRALPVISDVVSSDGIGRLPDYNTAEAVQRLPGVSVEIDQGEPRYVVIRGVDPNLNQVTVDGNLVGVPEAEGRRVALDTIPSDLVAAIEVIKAVTPDYDGNAVGGSINIVTPTAFDRAAPFTFLSARGAYNAKSDKLGFGGSATHGRRFGVDESFGVVIAGSYFKRFIDSDLAEPRNWTTIGGVATPTAYRLYDYRIVRERIGTVANFDWRPDPDMRFYLRTIYNEFTDVEERDQFDFSFAAPVSFPAPDQIRFGGGRATREFRQNDQTQRLYNISPGAEFSLGNAELELNYTYAHAEEHTPIRDDIEFRSAKGKFATLDLTSARPLFADFDPSLFEEASFPLRRIRLRREQIDEDLHTARADMRIAFGDTDETFLKFGAKYIDRTKTRDNTQSELLPAAPITPGGFDAVLPPPENFYEGEYRYGPLLDYGRIIDFFEANPDRFVLNSVSTTVNERSVDYRVEEKITAGYAMVSGTTGDLTMVAGLRVEHTDGRYDAFAIRDTNGNGTLEPSDLVPLSFDREYTDFLPSVHATYRPTPELLVRAAYTNTLGRPNYDAIVPTFEEDSGDGTAGNPDLKPFRSTGLDLSVEFYPAAGSVLSVAGFYKHIENPIFTRTVRDVSFAGIPLTSLSQPQNATDGDLLGVEANIVQRFTFLPAPFDGLGASANFTYVDSSVTVPGREDEDIPFFRQSDLIAGGALFFENGPVEARLAFDYRDDYIVNIGSSTASDIYNKSRFALDARISYRITPDIEIFASGSNLTDATLTFYQTLPEQTFSRQIYGINADFGISARF</sequence>
<keyword evidence="4 8" id="KW-0812">Transmembrane</keyword>
<keyword evidence="3 8" id="KW-1134">Transmembrane beta strand</keyword>
<evidence type="ECO:0000256" key="10">
    <source>
        <dbReference type="SAM" id="SignalP"/>
    </source>
</evidence>
<dbReference type="Pfam" id="PF07715">
    <property type="entry name" value="Plug"/>
    <property type="match status" value="1"/>
</dbReference>
<dbReference type="InterPro" id="IPR008969">
    <property type="entry name" value="CarboxyPept-like_regulatory"/>
</dbReference>
<proteinExistence type="inferred from homology"/>
<evidence type="ECO:0000256" key="1">
    <source>
        <dbReference type="ARBA" id="ARBA00004571"/>
    </source>
</evidence>
<keyword evidence="14" id="KW-1185">Reference proteome</keyword>
<reference evidence="13 14" key="1">
    <citation type="submission" date="2019-12" db="EMBL/GenBank/DDBJ databases">
        <title>Genomic-based taxomic classification of the family Erythrobacteraceae.</title>
        <authorList>
            <person name="Xu L."/>
        </authorList>
    </citation>
    <scope>NUCLEOTIDE SEQUENCE [LARGE SCALE GENOMIC DNA]</scope>
    <source>
        <strain evidence="13 14">JCM 17468</strain>
    </source>
</reference>
<evidence type="ECO:0000256" key="4">
    <source>
        <dbReference type="ARBA" id="ARBA00022692"/>
    </source>
</evidence>
<dbReference type="PANTHER" id="PTHR40980:SF4">
    <property type="entry name" value="TONB-DEPENDENT RECEPTOR-LIKE BETA-BARREL DOMAIN-CONTAINING PROTEIN"/>
    <property type="match status" value="1"/>
</dbReference>
<organism evidence="13 14">
    <name type="scientific">Qipengyuania pelagi</name>
    <dbReference type="NCBI Taxonomy" id="994320"/>
    <lineage>
        <taxon>Bacteria</taxon>
        <taxon>Pseudomonadati</taxon>
        <taxon>Pseudomonadota</taxon>
        <taxon>Alphaproteobacteria</taxon>
        <taxon>Sphingomonadales</taxon>
        <taxon>Erythrobacteraceae</taxon>
        <taxon>Qipengyuania</taxon>
    </lineage>
</organism>
<comment type="subcellular location">
    <subcellularLocation>
        <location evidence="1 8">Cell outer membrane</location>
        <topology evidence="1 8">Multi-pass membrane protein</topology>
    </subcellularLocation>
</comment>
<evidence type="ECO:0000259" key="12">
    <source>
        <dbReference type="Pfam" id="PF07715"/>
    </source>
</evidence>
<dbReference type="InterPro" id="IPR000531">
    <property type="entry name" value="Beta-barrel_TonB"/>
</dbReference>